<evidence type="ECO:0000256" key="1">
    <source>
        <dbReference type="SAM" id="Phobius"/>
    </source>
</evidence>
<sequence length="81" mass="8711">MKKIVENLFMLTLIIFVVMGTVSVLLQAICVVIGNGAFSVMIADTVLDVASKIAGICGTITFLYLMMFGKGFGPMEEGEEE</sequence>
<dbReference type="EMBL" id="DWYS01000153">
    <property type="protein sequence ID" value="HJB08740.1"/>
    <property type="molecule type" value="Genomic_DNA"/>
</dbReference>
<evidence type="ECO:0000313" key="3">
    <source>
        <dbReference type="Proteomes" id="UP000886804"/>
    </source>
</evidence>
<proteinExistence type="predicted"/>
<protein>
    <submittedName>
        <fullName evidence="2">Uncharacterized protein</fullName>
    </submittedName>
</protein>
<accession>A0A9D2LAD8</accession>
<dbReference type="AlphaFoldDB" id="A0A9D2LAD8"/>
<feature type="transmembrane region" description="Helical" evidence="1">
    <location>
        <begin position="12"/>
        <end position="43"/>
    </location>
</feature>
<name>A0A9D2LAD8_9FIRM</name>
<evidence type="ECO:0000313" key="2">
    <source>
        <dbReference type="EMBL" id="HJB08740.1"/>
    </source>
</evidence>
<reference evidence="2" key="2">
    <citation type="submission" date="2021-04" db="EMBL/GenBank/DDBJ databases">
        <authorList>
            <person name="Gilroy R."/>
        </authorList>
    </citation>
    <scope>NUCLEOTIDE SEQUENCE</scope>
    <source>
        <strain evidence="2">CHK188-4685</strain>
    </source>
</reference>
<keyword evidence="1" id="KW-0472">Membrane</keyword>
<keyword evidence="1" id="KW-1133">Transmembrane helix</keyword>
<comment type="caution">
    <text evidence="2">The sequence shown here is derived from an EMBL/GenBank/DDBJ whole genome shotgun (WGS) entry which is preliminary data.</text>
</comment>
<dbReference type="Proteomes" id="UP000886804">
    <property type="component" value="Unassembled WGS sequence"/>
</dbReference>
<organism evidence="2 3">
    <name type="scientific">Candidatus Enterocloster faecavium</name>
    <dbReference type="NCBI Taxonomy" id="2838560"/>
    <lineage>
        <taxon>Bacteria</taxon>
        <taxon>Bacillati</taxon>
        <taxon>Bacillota</taxon>
        <taxon>Clostridia</taxon>
        <taxon>Lachnospirales</taxon>
        <taxon>Lachnospiraceae</taxon>
        <taxon>Enterocloster</taxon>
    </lineage>
</organism>
<gene>
    <name evidence="2" type="ORF">H9716_12900</name>
</gene>
<feature type="transmembrane region" description="Helical" evidence="1">
    <location>
        <begin position="49"/>
        <end position="67"/>
    </location>
</feature>
<reference evidence="2" key="1">
    <citation type="journal article" date="2021" name="PeerJ">
        <title>Extensive microbial diversity within the chicken gut microbiome revealed by metagenomics and culture.</title>
        <authorList>
            <person name="Gilroy R."/>
            <person name="Ravi A."/>
            <person name="Getino M."/>
            <person name="Pursley I."/>
            <person name="Horton D.L."/>
            <person name="Alikhan N.F."/>
            <person name="Baker D."/>
            <person name="Gharbi K."/>
            <person name="Hall N."/>
            <person name="Watson M."/>
            <person name="Adriaenssens E.M."/>
            <person name="Foster-Nyarko E."/>
            <person name="Jarju S."/>
            <person name="Secka A."/>
            <person name="Antonio M."/>
            <person name="Oren A."/>
            <person name="Chaudhuri R.R."/>
            <person name="La Ragione R."/>
            <person name="Hildebrand F."/>
            <person name="Pallen M.J."/>
        </authorList>
    </citation>
    <scope>NUCLEOTIDE SEQUENCE</scope>
    <source>
        <strain evidence="2">CHK188-4685</strain>
    </source>
</reference>
<keyword evidence="1" id="KW-0812">Transmembrane</keyword>